<feature type="region of interest" description="Disordered" evidence="1">
    <location>
        <begin position="83"/>
        <end position="110"/>
    </location>
</feature>
<gene>
    <name evidence="2" type="primary">IQCK</name>
</gene>
<dbReference type="Proteomes" id="UP000028761">
    <property type="component" value="Chromosome 18"/>
</dbReference>
<evidence type="ECO:0000313" key="3">
    <source>
        <dbReference type="Proteomes" id="UP000028761"/>
    </source>
</evidence>
<feature type="region of interest" description="Disordered" evidence="1">
    <location>
        <begin position="1"/>
        <end position="37"/>
    </location>
</feature>
<dbReference type="CDD" id="cd22969">
    <property type="entry name" value="DD_IQCK"/>
    <property type="match status" value="1"/>
</dbReference>
<dbReference type="InterPro" id="IPR043408">
    <property type="entry name" value="IQCK"/>
</dbReference>
<organism evidence="2 3">
    <name type="scientific">Papio anubis</name>
    <name type="common">Olive baboon</name>
    <dbReference type="NCBI Taxonomy" id="9555"/>
    <lineage>
        <taxon>Eukaryota</taxon>
        <taxon>Metazoa</taxon>
        <taxon>Chordata</taxon>
        <taxon>Craniata</taxon>
        <taxon>Vertebrata</taxon>
        <taxon>Euteleostomi</taxon>
        <taxon>Mammalia</taxon>
        <taxon>Eutheria</taxon>
        <taxon>Euarchontoglires</taxon>
        <taxon>Primates</taxon>
        <taxon>Haplorrhini</taxon>
        <taxon>Catarrhini</taxon>
        <taxon>Cercopithecidae</taxon>
        <taxon>Cercopithecinae</taxon>
        <taxon>Papio</taxon>
    </lineage>
</organism>
<accession>A0A8I5NFR8</accession>
<dbReference type="AlphaFoldDB" id="A0A8I5NFR8"/>
<evidence type="ECO:0000256" key="1">
    <source>
        <dbReference type="SAM" id="MobiDB-lite"/>
    </source>
</evidence>
<protein>
    <submittedName>
        <fullName evidence="2">IQ motif containing K</fullName>
    </submittedName>
</protein>
<dbReference type="CDD" id="cd23767">
    <property type="entry name" value="IQCD"/>
    <property type="match status" value="1"/>
</dbReference>
<proteinExistence type="predicted"/>
<dbReference type="InterPro" id="IPR000048">
    <property type="entry name" value="IQ_motif_EF-hand-BS"/>
</dbReference>
<keyword evidence="3" id="KW-1185">Reference proteome</keyword>
<dbReference type="Ensembl" id="ENSPANT00000072643.1">
    <property type="protein sequence ID" value="ENSPANP00000059322.1"/>
    <property type="gene ID" value="ENSPANG00000019595.3"/>
</dbReference>
<dbReference type="Pfam" id="PF00612">
    <property type="entry name" value="IQ"/>
    <property type="match status" value="1"/>
</dbReference>
<dbReference type="GeneTree" id="ENSGT00390000007907"/>
<reference evidence="2" key="2">
    <citation type="submission" date="2025-08" db="UniProtKB">
        <authorList>
            <consortium name="Ensembl"/>
        </authorList>
    </citation>
    <scope>IDENTIFICATION</scope>
</reference>
<dbReference type="PANTHER" id="PTHR34927">
    <property type="entry name" value="IQ DOMAIN-CONTAINING PROTEIN K"/>
    <property type="match status" value="1"/>
</dbReference>
<evidence type="ECO:0000313" key="2">
    <source>
        <dbReference type="Ensembl" id="ENSPANP00000059322.1"/>
    </source>
</evidence>
<sequence length="333" mass="38236">MRVARISPTSPPRTSSGAISRPRAGPPATHPGTHRWAKFPRLHVRARSAATRKSTSSRRPTLSGSGFFRVAASRLTRLPWKPRPWLHRGKSPATQCPVSPAALQTRRSPGRRCPPCLSVPASCLSRRGRSPSRQARICGSRSATVAPVEEMLFHGFSAEHYFPVSHFTMISHTPCPQDKSETVNPKTCSPKEYLETFIFPVLLPGMASLLHQAKKEKCFERKRTKFIACDFLTEWLYNQNPKRAGEPFTEFFSIPFVEEWLKQHPRPPIPLSLLLTEEEAALYIQSFWRAYLVRCDPEIQELRQWQKKLREAKHIHQRVKIFWAKQEQKGFYF</sequence>
<reference evidence="2 3" key="1">
    <citation type="submission" date="2012-03" db="EMBL/GenBank/DDBJ databases">
        <title>Whole Genome Assembly of Papio anubis.</title>
        <authorList>
            <person name="Liu Y.L."/>
            <person name="Abraham K.A."/>
            <person name="Akbar H.A."/>
            <person name="Ali S.A."/>
            <person name="Anosike U.A."/>
            <person name="Aqrawi P.A."/>
            <person name="Arias F.A."/>
            <person name="Attaway T.A."/>
            <person name="Awwad R.A."/>
            <person name="Babu C.B."/>
            <person name="Bandaranaike D.B."/>
            <person name="Battles P.B."/>
            <person name="Bell A.B."/>
            <person name="Beltran B.B."/>
            <person name="Berhane-Mersha D.B."/>
            <person name="Bess C.B."/>
            <person name="Bickham C.B."/>
            <person name="Bolden T.B."/>
            <person name="Carter K.C."/>
            <person name="Chau D.C."/>
            <person name="Chavez A.C."/>
            <person name="Clerc-Blankenburg K.C."/>
            <person name="Coyle M.C."/>
            <person name="Dao M.D."/>
            <person name="Davila M.L.D."/>
            <person name="Davy-Carroll L.D."/>
            <person name="Denson S.D."/>
            <person name="Dinh H.D."/>
            <person name="Fernandez S.F."/>
            <person name="Fernando P.F."/>
            <person name="Forbes L.F."/>
            <person name="Francis C.F."/>
            <person name="Francisco L.F."/>
            <person name="Fu Q.F."/>
            <person name="Garcia-Iii R.G."/>
            <person name="Garrett T.G."/>
            <person name="Gross S.G."/>
            <person name="Gubbala S.G."/>
            <person name="Hirani K.H."/>
            <person name="Hogues M.H."/>
            <person name="Hollins B.H."/>
            <person name="Jackson L.J."/>
            <person name="Javaid M.J."/>
            <person name="Jhangiani S.J."/>
            <person name="Johnson A.J."/>
            <person name="Johnson B.J."/>
            <person name="Jones J.J."/>
            <person name="Joshi V.J."/>
            <person name="Kalu J.K."/>
            <person name="Khan N.K."/>
            <person name="Korchina V.K."/>
            <person name="Kovar C.K."/>
            <person name="Lago L.L."/>
            <person name="Lara F.L."/>
            <person name="Le T.-K.L."/>
            <person name="Lee S.L."/>
            <person name="Legall-Iii F.L."/>
            <person name="Lemon S.L."/>
            <person name="Liu J.L."/>
            <person name="Liu Y.-S.L."/>
            <person name="Liyanage D.L."/>
            <person name="Lopez J.L."/>
            <person name="Lorensuhewa L.L."/>
            <person name="Mata R.M."/>
            <person name="Mathew T.M."/>
            <person name="Mercado C.M."/>
            <person name="Mercado I.M."/>
            <person name="Morales K.M."/>
            <person name="Morgan M.M."/>
            <person name="Munidasa M.M."/>
            <person name="Ngo D.N."/>
            <person name="Nguyen L.N."/>
            <person name="Nguyen T.N."/>
            <person name="Nguyen N.N."/>
            <person name="Obregon M.O."/>
            <person name="Okwuonu G.O."/>
            <person name="Ongeri F.O."/>
            <person name="Onwere C.O."/>
            <person name="Osifeso I.O."/>
            <person name="Parra A.P."/>
            <person name="Patil S.P."/>
            <person name="Perez A.P."/>
            <person name="Perez Y.P."/>
            <person name="Pham C.P."/>
            <person name="Pu L.-L.P."/>
            <person name="Puazo M.P."/>
            <person name="Quiroz J.Q."/>
            <person name="Rouhana J.R."/>
            <person name="Ruiz M.R."/>
            <person name="Ruiz S.-J.R."/>
            <person name="Saada N.S."/>
            <person name="Santibanez J.S."/>
            <person name="Scheel M.S."/>
            <person name="Schneider B.S."/>
            <person name="Simmons D.S."/>
            <person name="Sisson I.S."/>
            <person name="Tang L.-Y.T."/>
            <person name="Thornton R.T."/>
            <person name="Tisius J.T."/>
            <person name="Toledanes G.T."/>
            <person name="Trejos Z.T."/>
            <person name="Usmani K.U."/>
            <person name="Varghese R.V."/>
            <person name="Vattathil S.V."/>
            <person name="Vee V.V."/>
            <person name="Walker D.W."/>
            <person name="Weissenberger G.W."/>
            <person name="White C.W."/>
            <person name="Williams A.W."/>
            <person name="Woodworth J.W."/>
            <person name="Wright R.W."/>
            <person name="Zhu Y.Z."/>
            <person name="Han Y.H."/>
            <person name="Newsham I.N."/>
            <person name="Nazareth L.N."/>
            <person name="Worley K.W."/>
            <person name="Muzny D.M."/>
            <person name="Rogers J.R."/>
            <person name="Gibbs R.G."/>
        </authorList>
    </citation>
    <scope>NUCLEOTIDE SEQUENCE [LARGE SCALE GENOMIC DNA]</scope>
</reference>
<dbReference type="PANTHER" id="PTHR34927:SF1">
    <property type="entry name" value="IQ DOMAIN-CONTAINING PROTEIN K"/>
    <property type="match status" value="1"/>
</dbReference>
<name>A0A8I5NFR8_PAPAN</name>
<reference evidence="2" key="3">
    <citation type="submission" date="2025-09" db="UniProtKB">
        <authorList>
            <consortium name="Ensembl"/>
        </authorList>
    </citation>
    <scope>IDENTIFICATION</scope>
</reference>
<dbReference type="PROSITE" id="PS50096">
    <property type="entry name" value="IQ"/>
    <property type="match status" value="1"/>
</dbReference>